<keyword evidence="2" id="KW-0472">Membrane</keyword>
<dbReference type="CDD" id="cd00093">
    <property type="entry name" value="HTH_XRE"/>
    <property type="match status" value="1"/>
</dbReference>
<dbReference type="RefSeq" id="WP_102872232.1">
    <property type="nucleotide sequence ID" value="NZ_CAAKNX010000010.1"/>
</dbReference>
<feature type="domain" description="HTH cro/C1-type" evidence="3">
    <location>
        <begin position="7"/>
        <end position="61"/>
    </location>
</feature>
<evidence type="ECO:0000259" key="3">
    <source>
        <dbReference type="PROSITE" id="PS50943"/>
    </source>
</evidence>
<accession>A0A2N8Q181</accession>
<dbReference type="SMART" id="SM00530">
    <property type="entry name" value="HTH_XRE"/>
    <property type="match status" value="1"/>
</dbReference>
<name>A0A2N8Q181_ENTAV</name>
<evidence type="ECO:0000313" key="4">
    <source>
        <dbReference type="EMBL" id="RVU96524.1"/>
    </source>
</evidence>
<dbReference type="PROSITE" id="PS50943">
    <property type="entry name" value="HTH_CROC1"/>
    <property type="match status" value="1"/>
</dbReference>
<dbReference type="AlphaFoldDB" id="A0A2N8Q181"/>
<organism evidence="4 5">
    <name type="scientific">Enterococcus avium</name>
    <name type="common">Streptococcus avium</name>
    <dbReference type="NCBI Taxonomy" id="33945"/>
    <lineage>
        <taxon>Bacteria</taxon>
        <taxon>Bacillati</taxon>
        <taxon>Bacillota</taxon>
        <taxon>Bacilli</taxon>
        <taxon>Lactobacillales</taxon>
        <taxon>Enterococcaceae</taxon>
        <taxon>Enterococcus</taxon>
    </lineage>
</organism>
<dbReference type="PANTHER" id="PTHR46558:SF11">
    <property type="entry name" value="HTH-TYPE TRANSCRIPTIONAL REGULATOR XRE"/>
    <property type="match status" value="1"/>
</dbReference>
<dbReference type="PANTHER" id="PTHR46558">
    <property type="entry name" value="TRACRIPTIONAL REGULATORY PROTEIN-RELATED-RELATED"/>
    <property type="match status" value="1"/>
</dbReference>
<feature type="transmembrane region" description="Helical" evidence="2">
    <location>
        <begin position="83"/>
        <end position="103"/>
    </location>
</feature>
<protein>
    <submittedName>
        <fullName evidence="4">XRE family transcriptional regulator</fullName>
    </submittedName>
</protein>
<evidence type="ECO:0000256" key="2">
    <source>
        <dbReference type="SAM" id="Phobius"/>
    </source>
</evidence>
<reference evidence="4 5" key="1">
    <citation type="submission" date="2018-12" db="EMBL/GenBank/DDBJ databases">
        <title>A novel vanA-carrying plasmid in a clinical isolate of Enterococcus avium.</title>
        <authorList>
            <person name="Bernasconi O.J."/>
            <person name="Luzzaro F."/>
            <person name="Endimiani A."/>
        </authorList>
    </citation>
    <scope>NUCLEOTIDE SEQUENCE [LARGE SCALE GENOMIC DNA]</scope>
    <source>
        <strain evidence="4 5">LC0559/18</strain>
    </source>
</reference>
<gene>
    <name evidence="4" type="ORF">EK398_04660</name>
</gene>
<feature type="transmembrane region" description="Helical" evidence="2">
    <location>
        <begin position="150"/>
        <end position="170"/>
    </location>
</feature>
<keyword evidence="2" id="KW-0812">Transmembrane</keyword>
<proteinExistence type="predicted"/>
<keyword evidence="1" id="KW-0238">DNA-binding</keyword>
<dbReference type="Pfam" id="PF01381">
    <property type="entry name" value="HTH_3"/>
    <property type="match status" value="1"/>
</dbReference>
<dbReference type="SUPFAM" id="SSF47413">
    <property type="entry name" value="lambda repressor-like DNA-binding domains"/>
    <property type="match status" value="1"/>
</dbReference>
<dbReference type="GO" id="GO:0003677">
    <property type="term" value="F:DNA binding"/>
    <property type="evidence" value="ECO:0007669"/>
    <property type="project" value="UniProtKB-KW"/>
</dbReference>
<dbReference type="InterPro" id="IPR001387">
    <property type="entry name" value="Cro/C1-type_HTH"/>
</dbReference>
<sequence>MEISQRIKLERQTVKWTQEELADKIFVSKRTISNWETGRTVPDIESVLRLAKVFHVSLDDLLLEDSTVVNEIKRREEIVNLSWVYFIGPVLTAILLIVMMYSLPEMSNTGAVSFISAASLTNFFTLCVFKGKIAQLKDNEEKFKKELKQMKILGIVTIILTCLFTIALHFI</sequence>
<dbReference type="Gene3D" id="1.10.260.40">
    <property type="entry name" value="lambda repressor-like DNA-binding domains"/>
    <property type="match status" value="1"/>
</dbReference>
<dbReference type="Proteomes" id="UP000288388">
    <property type="component" value="Unassembled WGS sequence"/>
</dbReference>
<dbReference type="EMBL" id="RYZS01000001">
    <property type="protein sequence ID" value="RVU96524.1"/>
    <property type="molecule type" value="Genomic_DNA"/>
</dbReference>
<keyword evidence="2" id="KW-1133">Transmembrane helix</keyword>
<feature type="transmembrane region" description="Helical" evidence="2">
    <location>
        <begin position="109"/>
        <end position="129"/>
    </location>
</feature>
<evidence type="ECO:0000256" key="1">
    <source>
        <dbReference type="ARBA" id="ARBA00023125"/>
    </source>
</evidence>
<evidence type="ECO:0000313" key="5">
    <source>
        <dbReference type="Proteomes" id="UP000288388"/>
    </source>
</evidence>
<comment type="caution">
    <text evidence="4">The sequence shown here is derived from an EMBL/GenBank/DDBJ whole genome shotgun (WGS) entry which is preliminary data.</text>
</comment>
<dbReference type="InterPro" id="IPR010982">
    <property type="entry name" value="Lambda_DNA-bd_dom_sf"/>
</dbReference>